<name>A0AAV5WC88_9BILA</name>
<protein>
    <submittedName>
        <fullName evidence="1">Uncharacterized protein</fullName>
    </submittedName>
</protein>
<dbReference type="Proteomes" id="UP001432322">
    <property type="component" value="Unassembled WGS sequence"/>
</dbReference>
<keyword evidence="2" id="KW-1185">Reference proteome</keyword>
<dbReference type="EMBL" id="BTSY01000005">
    <property type="protein sequence ID" value="GMT27612.1"/>
    <property type="molecule type" value="Genomic_DNA"/>
</dbReference>
<sequence>HSSCLGSAERLPSLSLPHLPSFTSPLPVKFFHVSRLPSTHGIATVLQKLRFFLFFLHLSFIQLPHRVLISSGPGPLIHSHCCTNVRD</sequence>
<evidence type="ECO:0000313" key="2">
    <source>
        <dbReference type="Proteomes" id="UP001432322"/>
    </source>
</evidence>
<feature type="non-terminal residue" evidence="1">
    <location>
        <position position="1"/>
    </location>
</feature>
<dbReference type="AlphaFoldDB" id="A0AAV5WC88"/>
<proteinExistence type="predicted"/>
<comment type="caution">
    <text evidence="1">The sequence shown here is derived from an EMBL/GenBank/DDBJ whole genome shotgun (WGS) entry which is preliminary data.</text>
</comment>
<feature type="non-terminal residue" evidence="1">
    <location>
        <position position="87"/>
    </location>
</feature>
<organism evidence="1 2">
    <name type="scientific">Pristionchus fissidentatus</name>
    <dbReference type="NCBI Taxonomy" id="1538716"/>
    <lineage>
        <taxon>Eukaryota</taxon>
        <taxon>Metazoa</taxon>
        <taxon>Ecdysozoa</taxon>
        <taxon>Nematoda</taxon>
        <taxon>Chromadorea</taxon>
        <taxon>Rhabditida</taxon>
        <taxon>Rhabditina</taxon>
        <taxon>Diplogasteromorpha</taxon>
        <taxon>Diplogasteroidea</taxon>
        <taxon>Neodiplogasteridae</taxon>
        <taxon>Pristionchus</taxon>
    </lineage>
</organism>
<reference evidence="1" key="1">
    <citation type="submission" date="2023-10" db="EMBL/GenBank/DDBJ databases">
        <title>Genome assembly of Pristionchus species.</title>
        <authorList>
            <person name="Yoshida K."/>
            <person name="Sommer R.J."/>
        </authorList>
    </citation>
    <scope>NUCLEOTIDE SEQUENCE</scope>
    <source>
        <strain evidence="1">RS5133</strain>
    </source>
</reference>
<gene>
    <name evidence="1" type="ORF">PFISCL1PPCAC_18909</name>
</gene>
<accession>A0AAV5WC88</accession>
<evidence type="ECO:0000313" key="1">
    <source>
        <dbReference type="EMBL" id="GMT27612.1"/>
    </source>
</evidence>